<reference evidence="2" key="1">
    <citation type="journal article" date="2020" name="Microb. Genom.">
        <title>Genetic diversity of clinical and environmental Mucorales isolates obtained from an investigation of mucormycosis cases among solid organ transplant recipients.</title>
        <authorList>
            <person name="Nguyen M.H."/>
            <person name="Kaul D."/>
            <person name="Muto C."/>
            <person name="Cheng S.J."/>
            <person name="Richter R.A."/>
            <person name="Bruno V.M."/>
            <person name="Liu G."/>
            <person name="Beyhan S."/>
            <person name="Sundermann A.J."/>
            <person name="Mounaud S."/>
            <person name="Pasculle A.W."/>
            <person name="Nierman W.C."/>
            <person name="Driscoll E."/>
            <person name="Cumbie R."/>
            <person name="Clancy C.J."/>
            <person name="Dupont C.L."/>
        </authorList>
    </citation>
    <scope>NUCLEOTIDE SEQUENCE</scope>
    <source>
        <strain evidence="2">GL16</strain>
    </source>
</reference>
<gene>
    <name evidence="2" type="ORF">G6F51_000308</name>
</gene>
<evidence type="ECO:0000256" key="1">
    <source>
        <dbReference type="SAM" id="MobiDB-lite"/>
    </source>
</evidence>
<dbReference type="OrthoDB" id="2279924at2759"/>
<dbReference type="AlphaFoldDB" id="A0A9P6YPD5"/>
<name>A0A9P6YPD5_RHIOR</name>
<feature type="compositionally biased region" description="Basic and acidic residues" evidence="1">
    <location>
        <begin position="87"/>
        <end position="100"/>
    </location>
</feature>
<protein>
    <submittedName>
        <fullName evidence="2">Uncharacterized protein</fullName>
    </submittedName>
</protein>
<organism evidence="2 3">
    <name type="scientific">Rhizopus oryzae</name>
    <name type="common">Mucormycosis agent</name>
    <name type="synonym">Rhizopus arrhizus var. delemar</name>
    <dbReference type="NCBI Taxonomy" id="64495"/>
    <lineage>
        <taxon>Eukaryota</taxon>
        <taxon>Fungi</taxon>
        <taxon>Fungi incertae sedis</taxon>
        <taxon>Mucoromycota</taxon>
        <taxon>Mucoromycotina</taxon>
        <taxon>Mucoromycetes</taxon>
        <taxon>Mucorales</taxon>
        <taxon>Mucorineae</taxon>
        <taxon>Rhizopodaceae</taxon>
        <taxon>Rhizopus</taxon>
    </lineage>
</organism>
<dbReference type="Proteomes" id="UP000717996">
    <property type="component" value="Unassembled WGS sequence"/>
</dbReference>
<dbReference type="EMBL" id="JAANIT010000016">
    <property type="protein sequence ID" value="KAG1553884.1"/>
    <property type="molecule type" value="Genomic_DNA"/>
</dbReference>
<evidence type="ECO:0000313" key="3">
    <source>
        <dbReference type="Proteomes" id="UP000717996"/>
    </source>
</evidence>
<comment type="caution">
    <text evidence="2">The sequence shown here is derived from an EMBL/GenBank/DDBJ whole genome shotgun (WGS) entry which is preliminary data.</text>
</comment>
<feature type="region of interest" description="Disordered" evidence="1">
    <location>
        <begin position="1"/>
        <end position="100"/>
    </location>
</feature>
<sequence>MKSKASSSKNVKRLKKQNPHSHKENDSQASYSIDSFSSDESAELIESQPLTEDDIDSFSSQEMHPTSKRPQESNRETQLKKQKRLHGSKEEERKDVESFELKEMMTMEESISDVPTPDASTLDSPIEEFSSAEEEEVKAVRRMTAPMPLTRGHEPKFTNLLRPAVPLPTLPQYLRRRHLNREDKKFIEFKKGGIAEKALSTLVRQREEFNAWERGVNASMAKYGSIIKVCSQSPGSRLFRLIDPWIERGLVFAWCVPLKESEIQQVVGTPVSSQFSREEDSQDIIEDFSQPSSLPPYEPEQGEERLLMAFSFCFINTTVSKDTFVQKEKCLSDYTI</sequence>
<proteinExistence type="predicted"/>
<accession>A0A9P6YPD5</accession>
<feature type="compositionally biased region" description="Low complexity" evidence="1">
    <location>
        <begin position="27"/>
        <end position="39"/>
    </location>
</feature>
<feature type="compositionally biased region" description="Basic and acidic residues" evidence="1">
    <location>
        <begin position="69"/>
        <end position="79"/>
    </location>
</feature>
<feature type="compositionally biased region" description="Basic residues" evidence="1">
    <location>
        <begin position="10"/>
        <end position="20"/>
    </location>
</feature>
<evidence type="ECO:0000313" key="2">
    <source>
        <dbReference type="EMBL" id="KAG1553884.1"/>
    </source>
</evidence>